<feature type="domain" description="Aminotransferase class I/classII large" evidence="1">
    <location>
        <begin position="55"/>
        <end position="403"/>
    </location>
</feature>
<dbReference type="Proteomes" id="UP000659654">
    <property type="component" value="Unassembled WGS sequence"/>
</dbReference>
<dbReference type="EMBL" id="CAJFCV020000006">
    <property type="protein sequence ID" value="CAG9131172.1"/>
    <property type="molecule type" value="Genomic_DNA"/>
</dbReference>
<organism evidence="2 3">
    <name type="scientific">Bursaphelenchus xylophilus</name>
    <name type="common">Pinewood nematode worm</name>
    <name type="synonym">Aphelenchoides xylophilus</name>
    <dbReference type="NCBI Taxonomy" id="6326"/>
    <lineage>
        <taxon>Eukaryota</taxon>
        <taxon>Metazoa</taxon>
        <taxon>Ecdysozoa</taxon>
        <taxon>Nematoda</taxon>
        <taxon>Chromadorea</taxon>
        <taxon>Rhabditida</taxon>
        <taxon>Tylenchina</taxon>
        <taxon>Tylenchomorpha</taxon>
        <taxon>Aphelenchoidea</taxon>
        <taxon>Aphelenchoididae</taxon>
        <taxon>Bursaphelenchus</taxon>
    </lineage>
</organism>
<protein>
    <submittedName>
        <fullName evidence="2">(pine wood nematode) hypothetical protein</fullName>
    </submittedName>
</protein>
<dbReference type="SMR" id="A0A7I8X2S2"/>
<dbReference type="GO" id="GO:0030170">
    <property type="term" value="F:pyridoxal phosphate binding"/>
    <property type="evidence" value="ECO:0007669"/>
    <property type="project" value="InterPro"/>
</dbReference>
<dbReference type="PANTHER" id="PTHR42858">
    <property type="entry name" value="AMINOTRANSFERASE"/>
    <property type="match status" value="1"/>
</dbReference>
<accession>A0A7I8X2S2</accession>
<dbReference type="AlphaFoldDB" id="A0A7I8X2S2"/>
<evidence type="ECO:0000313" key="2">
    <source>
        <dbReference type="EMBL" id="CAD5235034.1"/>
    </source>
</evidence>
<dbReference type="Gene3D" id="3.40.640.10">
    <property type="entry name" value="Type I PLP-dependent aspartate aminotransferase-like (Major domain)"/>
    <property type="match status" value="1"/>
</dbReference>
<dbReference type="CDD" id="cd00609">
    <property type="entry name" value="AAT_like"/>
    <property type="match status" value="1"/>
</dbReference>
<gene>
    <name evidence="2" type="ORF">BXYJ_LOCUS15125</name>
</gene>
<name>A0A7I8X2S2_BURXY</name>
<dbReference type="OrthoDB" id="5827350at2759"/>
<reference evidence="2" key="1">
    <citation type="submission" date="2020-09" db="EMBL/GenBank/DDBJ databases">
        <authorList>
            <person name="Kikuchi T."/>
        </authorList>
    </citation>
    <scope>NUCLEOTIDE SEQUENCE</scope>
    <source>
        <strain evidence="2">Ka4C1</strain>
    </source>
</reference>
<dbReference type="InterPro" id="IPR015422">
    <property type="entry name" value="PyrdxlP-dep_Trfase_small"/>
</dbReference>
<dbReference type="PANTHER" id="PTHR42858:SF1">
    <property type="entry name" value="LD15494P"/>
    <property type="match status" value="1"/>
</dbReference>
<dbReference type="InterPro" id="IPR004839">
    <property type="entry name" value="Aminotransferase_I/II_large"/>
</dbReference>
<proteinExistence type="predicted"/>
<dbReference type="InterPro" id="IPR015421">
    <property type="entry name" value="PyrdxlP-dep_Trfase_major"/>
</dbReference>
<dbReference type="Gene3D" id="3.90.1150.10">
    <property type="entry name" value="Aspartate Aminotransferase, domain 1"/>
    <property type="match status" value="1"/>
</dbReference>
<dbReference type="Proteomes" id="UP000582659">
    <property type="component" value="Unassembled WGS sequence"/>
</dbReference>
<dbReference type="InterPro" id="IPR015424">
    <property type="entry name" value="PyrdxlP-dep_Trfase"/>
</dbReference>
<dbReference type="Pfam" id="PF00155">
    <property type="entry name" value="Aminotran_1_2"/>
    <property type="match status" value="1"/>
</dbReference>
<evidence type="ECO:0000259" key="1">
    <source>
        <dbReference type="Pfam" id="PF00155"/>
    </source>
</evidence>
<dbReference type="GO" id="GO:0047536">
    <property type="term" value="F:2-aminoadipate transaminase activity"/>
    <property type="evidence" value="ECO:0007669"/>
    <property type="project" value="TreeGrafter"/>
</dbReference>
<sequence length="432" mass="49505">MSRVNFDDGMQYHTLFDEPGHYPFGIGSPSQKFLKEAAVLMKQAANWKLDKEIERTEGRLMQYGATYGDTDYLDALRDFLAAQYRDEKVSRKHLVQTAGATTALTTLLNQMFCENTIVYCEQMTYFLAAEIFRKHGYDVKGIDLERDNGIDIGFAEPIMQNTFTPTQMNADLDAGRFTSIFYLIPVYQNPVGAVLSEVKKQRLLEMARKRNILIVCDDIYNMFNYEGPPVERLFAYDQRTKGNRRGHVVSNGSFSKILAPGLRLGWMELPEEIKEQYFYRSPVLISSGSLNTFTGGLVTELLQRDLIRPHVEKLRVEQAEKMRILIAELQKNLPDDCSILCKPKGGYFLVVQLPSRIPCVPFCEHMWNSFRLSIHAGTKFVPEDKVYKLNFLQNCFRMSIAYIETNRIVPGVKILCKELANYVPNPEDSSPE</sequence>
<keyword evidence="3" id="KW-1185">Reference proteome</keyword>
<comment type="caution">
    <text evidence="2">The sequence shown here is derived from an EMBL/GenBank/DDBJ whole genome shotgun (WGS) entry which is preliminary data.</text>
</comment>
<dbReference type="EMBL" id="CAJFDI010000006">
    <property type="protein sequence ID" value="CAD5235034.1"/>
    <property type="molecule type" value="Genomic_DNA"/>
</dbReference>
<dbReference type="SUPFAM" id="SSF53383">
    <property type="entry name" value="PLP-dependent transferases"/>
    <property type="match status" value="1"/>
</dbReference>
<evidence type="ECO:0000313" key="3">
    <source>
        <dbReference type="Proteomes" id="UP000659654"/>
    </source>
</evidence>